<evidence type="ECO:0000256" key="1">
    <source>
        <dbReference type="ARBA" id="ARBA00004123"/>
    </source>
</evidence>
<evidence type="ECO:0000313" key="8">
    <source>
        <dbReference type="Proteomes" id="UP000054166"/>
    </source>
</evidence>
<keyword evidence="6" id="KW-0539">Nucleus</keyword>
<keyword evidence="5" id="KW-0234">DNA repair</keyword>
<dbReference type="HOGENOM" id="CLU_075134_0_0_1"/>
<comment type="subcellular location">
    <subcellularLocation>
        <location evidence="1">Nucleus</location>
    </subcellularLocation>
</comment>
<evidence type="ECO:0000256" key="2">
    <source>
        <dbReference type="ARBA" id="ARBA00022741"/>
    </source>
</evidence>
<keyword evidence="3" id="KW-0227">DNA damage</keyword>
<sequence>MSQRPLSSKLITQSTMSALTRAGYETVQDISTSTAEALSKNLNIPLAESRALFTSTSTSKLPLTQSAASLTTTTHKFSTHCPPVDKLLNGGLTRGHILEVSGPPGTMKEAIAVGVVRAFVERKEHVLFVRLLVLNSISFPFQTPNLNHHNRTALLDKVKQTMTKACATRSLTVVTTSQLATKVLNSDGTTGNFDTGSTAIMVPQLGPGYLPSGRTCRIIIHPETRTSGHIRVLSSPTYQPGKGSAPREPYIVVSVIVLPIARCNMPIVKRRREGV</sequence>
<dbReference type="InParanoid" id="A0A0C3ACS7"/>
<dbReference type="Proteomes" id="UP000054166">
    <property type="component" value="Unassembled WGS sequence"/>
</dbReference>
<evidence type="ECO:0008006" key="9">
    <source>
        <dbReference type="Google" id="ProtNLM"/>
    </source>
</evidence>
<evidence type="ECO:0000256" key="4">
    <source>
        <dbReference type="ARBA" id="ARBA00022840"/>
    </source>
</evidence>
<dbReference type="GO" id="GO:0007131">
    <property type="term" value="P:reciprocal meiotic recombination"/>
    <property type="evidence" value="ECO:0007669"/>
    <property type="project" value="TreeGrafter"/>
</dbReference>
<evidence type="ECO:0000313" key="7">
    <source>
        <dbReference type="EMBL" id="KIM71578.1"/>
    </source>
</evidence>
<evidence type="ECO:0000256" key="5">
    <source>
        <dbReference type="ARBA" id="ARBA00023204"/>
    </source>
</evidence>
<proteinExistence type="predicted"/>
<keyword evidence="2" id="KW-0547">Nucleotide-binding</keyword>
<evidence type="ECO:0000256" key="3">
    <source>
        <dbReference type="ARBA" id="ARBA00022763"/>
    </source>
</evidence>
<dbReference type="GO" id="GO:0000400">
    <property type="term" value="F:four-way junction DNA binding"/>
    <property type="evidence" value="ECO:0007669"/>
    <property type="project" value="TreeGrafter"/>
</dbReference>
<keyword evidence="8" id="KW-1185">Reference proteome</keyword>
<dbReference type="GO" id="GO:0033063">
    <property type="term" value="C:Rad51B-Rad51C-Rad51D-XRCC2 complex"/>
    <property type="evidence" value="ECO:0007669"/>
    <property type="project" value="TreeGrafter"/>
</dbReference>
<dbReference type="InterPro" id="IPR027417">
    <property type="entry name" value="P-loop_NTPase"/>
</dbReference>
<dbReference type="GO" id="GO:0005657">
    <property type="term" value="C:replication fork"/>
    <property type="evidence" value="ECO:0007669"/>
    <property type="project" value="TreeGrafter"/>
</dbReference>
<name>A0A0C3ACS7_PILCF</name>
<dbReference type="GO" id="GO:0033065">
    <property type="term" value="C:Rad51C-XRCC3 complex"/>
    <property type="evidence" value="ECO:0007669"/>
    <property type="project" value="TreeGrafter"/>
</dbReference>
<dbReference type="AlphaFoldDB" id="A0A0C3ACS7"/>
<accession>A0A0C3ACS7</accession>
<dbReference type="GO" id="GO:0005524">
    <property type="term" value="F:ATP binding"/>
    <property type="evidence" value="ECO:0007669"/>
    <property type="project" value="UniProtKB-KW"/>
</dbReference>
<reference evidence="8" key="2">
    <citation type="submission" date="2015-01" db="EMBL/GenBank/DDBJ databases">
        <title>Evolutionary Origins and Diversification of the Mycorrhizal Mutualists.</title>
        <authorList>
            <consortium name="DOE Joint Genome Institute"/>
            <consortium name="Mycorrhizal Genomics Consortium"/>
            <person name="Kohler A."/>
            <person name="Kuo A."/>
            <person name="Nagy L.G."/>
            <person name="Floudas D."/>
            <person name="Copeland A."/>
            <person name="Barry K.W."/>
            <person name="Cichocki N."/>
            <person name="Veneault-Fourrey C."/>
            <person name="LaButti K."/>
            <person name="Lindquist E.A."/>
            <person name="Lipzen A."/>
            <person name="Lundell T."/>
            <person name="Morin E."/>
            <person name="Murat C."/>
            <person name="Riley R."/>
            <person name="Ohm R."/>
            <person name="Sun H."/>
            <person name="Tunlid A."/>
            <person name="Henrissat B."/>
            <person name="Grigoriev I.V."/>
            <person name="Hibbett D.S."/>
            <person name="Martin F."/>
        </authorList>
    </citation>
    <scope>NUCLEOTIDE SEQUENCE [LARGE SCALE GENOMIC DNA]</scope>
    <source>
        <strain evidence="8">F 1598</strain>
    </source>
</reference>
<dbReference type="SUPFAM" id="SSF52540">
    <property type="entry name" value="P-loop containing nucleoside triphosphate hydrolases"/>
    <property type="match status" value="1"/>
</dbReference>
<dbReference type="PANTHER" id="PTHR46239:SF1">
    <property type="entry name" value="DNA REPAIR PROTEIN RAD51 HOMOLOG 3"/>
    <property type="match status" value="1"/>
</dbReference>
<gene>
    <name evidence="7" type="ORF">PILCRDRAFT_82638</name>
</gene>
<dbReference type="GO" id="GO:0008821">
    <property type="term" value="F:crossover junction DNA endonuclease activity"/>
    <property type="evidence" value="ECO:0007669"/>
    <property type="project" value="TreeGrafter"/>
</dbReference>
<dbReference type="InterPro" id="IPR052093">
    <property type="entry name" value="HR_Repair_Mediator"/>
</dbReference>
<dbReference type="PANTHER" id="PTHR46239">
    <property type="entry name" value="DNA REPAIR PROTEIN RAD51 HOMOLOG 3 RAD51C"/>
    <property type="match status" value="1"/>
</dbReference>
<evidence type="ECO:0000256" key="6">
    <source>
        <dbReference type="ARBA" id="ARBA00023242"/>
    </source>
</evidence>
<dbReference type="Gene3D" id="3.40.50.300">
    <property type="entry name" value="P-loop containing nucleotide triphosphate hydrolases"/>
    <property type="match status" value="1"/>
</dbReference>
<dbReference type="GO" id="GO:0000707">
    <property type="term" value="P:meiotic DNA recombinase assembly"/>
    <property type="evidence" value="ECO:0007669"/>
    <property type="project" value="TreeGrafter"/>
</dbReference>
<reference evidence="7 8" key="1">
    <citation type="submission" date="2014-04" db="EMBL/GenBank/DDBJ databases">
        <authorList>
            <consortium name="DOE Joint Genome Institute"/>
            <person name="Kuo A."/>
            <person name="Tarkka M."/>
            <person name="Buscot F."/>
            <person name="Kohler A."/>
            <person name="Nagy L.G."/>
            <person name="Floudas D."/>
            <person name="Copeland A."/>
            <person name="Barry K.W."/>
            <person name="Cichocki N."/>
            <person name="Veneault-Fourrey C."/>
            <person name="LaButti K."/>
            <person name="Lindquist E.A."/>
            <person name="Lipzen A."/>
            <person name="Lundell T."/>
            <person name="Morin E."/>
            <person name="Murat C."/>
            <person name="Sun H."/>
            <person name="Tunlid A."/>
            <person name="Henrissat B."/>
            <person name="Grigoriev I.V."/>
            <person name="Hibbett D.S."/>
            <person name="Martin F."/>
            <person name="Nordberg H.P."/>
            <person name="Cantor M.N."/>
            <person name="Hua S.X."/>
        </authorList>
    </citation>
    <scope>NUCLEOTIDE SEQUENCE [LARGE SCALE GENOMIC DNA]</scope>
    <source>
        <strain evidence="7 8">F 1598</strain>
    </source>
</reference>
<dbReference type="EMBL" id="KN833268">
    <property type="protein sequence ID" value="KIM71578.1"/>
    <property type="molecule type" value="Genomic_DNA"/>
</dbReference>
<dbReference type="OrthoDB" id="5957327at2759"/>
<dbReference type="STRING" id="765440.A0A0C3ACS7"/>
<organism evidence="7 8">
    <name type="scientific">Piloderma croceum (strain F 1598)</name>
    <dbReference type="NCBI Taxonomy" id="765440"/>
    <lineage>
        <taxon>Eukaryota</taxon>
        <taxon>Fungi</taxon>
        <taxon>Dikarya</taxon>
        <taxon>Basidiomycota</taxon>
        <taxon>Agaricomycotina</taxon>
        <taxon>Agaricomycetes</taxon>
        <taxon>Agaricomycetidae</taxon>
        <taxon>Atheliales</taxon>
        <taxon>Atheliaceae</taxon>
        <taxon>Piloderma</taxon>
    </lineage>
</organism>
<protein>
    <recommendedName>
        <fullName evidence="9">RecA family profile 1 domain-containing protein</fullName>
    </recommendedName>
</protein>
<keyword evidence="4" id="KW-0067">ATP-binding</keyword>